<evidence type="ECO:0000256" key="2">
    <source>
        <dbReference type="ARBA" id="ARBA00022448"/>
    </source>
</evidence>
<evidence type="ECO:0000256" key="5">
    <source>
        <dbReference type="ARBA" id="ARBA00022989"/>
    </source>
</evidence>
<evidence type="ECO:0000256" key="1">
    <source>
        <dbReference type="ARBA" id="ARBA00004141"/>
    </source>
</evidence>
<evidence type="ECO:0000313" key="8">
    <source>
        <dbReference type="EMBL" id="PKS08441.1"/>
    </source>
</evidence>
<dbReference type="PANTHER" id="PTHR11101:SF80">
    <property type="entry name" value="PHOSPHATE TRANSPORTER"/>
    <property type="match status" value="1"/>
</dbReference>
<keyword evidence="3" id="KW-0592">Phosphate transport</keyword>
<evidence type="ECO:0000256" key="3">
    <source>
        <dbReference type="ARBA" id="ARBA00022592"/>
    </source>
</evidence>
<feature type="transmembrane region" description="Helical" evidence="7">
    <location>
        <begin position="75"/>
        <end position="96"/>
    </location>
</feature>
<proteinExistence type="predicted"/>
<sequence length="134" mass="13980">MKQAVLVASFTEFAGSVSVGSRVADTIRTKIIDPNLYAEHPSVLLLAMMCTVFGSAIFLSIATRSGLPVSTTHSTIGGLVGAATASVGITKINWSIRGVSQVFLAWIVAPGIAGFLGAFLFIFTRAAVLARQHA</sequence>
<dbReference type="OrthoDB" id="260807at2759"/>
<keyword evidence="6 7" id="KW-0472">Membrane</keyword>
<dbReference type="GO" id="GO:0035435">
    <property type="term" value="P:phosphate ion transmembrane transport"/>
    <property type="evidence" value="ECO:0007669"/>
    <property type="project" value="TreeGrafter"/>
</dbReference>
<dbReference type="InterPro" id="IPR001204">
    <property type="entry name" value="Phos_transporter"/>
</dbReference>
<reference evidence="8 9" key="1">
    <citation type="journal article" date="2017" name="G3 (Bethesda)">
        <title>First Draft Genome Sequence of the Pathogenic Fungus Lomentospora prolificans (Formerly Scedosporium prolificans).</title>
        <authorList>
            <person name="Luo R."/>
            <person name="Zimin A."/>
            <person name="Workman R."/>
            <person name="Fan Y."/>
            <person name="Pertea G."/>
            <person name="Grossman N."/>
            <person name="Wear M.P."/>
            <person name="Jia B."/>
            <person name="Miller H."/>
            <person name="Casadevall A."/>
            <person name="Timp W."/>
            <person name="Zhang S.X."/>
            <person name="Salzberg S.L."/>
        </authorList>
    </citation>
    <scope>NUCLEOTIDE SEQUENCE [LARGE SCALE GENOMIC DNA]</scope>
    <source>
        <strain evidence="8 9">JHH-5317</strain>
    </source>
</reference>
<dbReference type="Proteomes" id="UP000233524">
    <property type="component" value="Unassembled WGS sequence"/>
</dbReference>
<evidence type="ECO:0000313" key="9">
    <source>
        <dbReference type="Proteomes" id="UP000233524"/>
    </source>
</evidence>
<feature type="non-terminal residue" evidence="8">
    <location>
        <position position="134"/>
    </location>
</feature>
<feature type="transmembrane region" description="Helical" evidence="7">
    <location>
        <begin position="102"/>
        <end position="123"/>
    </location>
</feature>
<dbReference type="AlphaFoldDB" id="A0A2N3N7L4"/>
<keyword evidence="9" id="KW-1185">Reference proteome</keyword>
<dbReference type="PANTHER" id="PTHR11101">
    <property type="entry name" value="PHOSPHATE TRANSPORTER"/>
    <property type="match status" value="1"/>
</dbReference>
<comment type="subcellular location">
    <subcellularLocation>
        <location evidence="1">Membrane</location>
        <topology evidence="1">Multi-pass membrane protein</topology>
    </subcellularLocation>
</comment>
<gene>
    <name evidence="8" type="ORF">jhhlp_005108</name>
</gene>
<comment type="caution">
    <text evidence="8">The sequence shown here is derived from an EMBL/GenBank/DDBJ whole genome shotgun (WGS) entry which is preliminary data.</text>
</comment>
<evidence type="ECO:0000256" key="7">
    <source>
        <dbReference type="SAM" id="Phobius"/>
    </source>
</evidence>
<evidence type="ECO:0008006" key="10">
    <source>
        <dbReference type="Google" id="ProtNLM"/>
    </source>
</evidence>
<accession>A0A2N3N7L4</accession>
<dbReference type="InParanoid" id="A0A2N3N7L4"/>
<organism evidence="8 9">
    <name type="scientific">Lomentospora prolificans</name>
    <dbReference type="NCBI Taxonomy" id="41688"/>
    <lineage>
        <taxon>Eukaryota</taxon>
        <taxon>Fungi</taxon>
        <taxon>Dikarya</taxon>
        <taxon>Ascomycota</taxon>
        <taxon>Pezizomycotina</taxon>
        <taxon>Sordariomycetes</taxon>
        <taxon>Hypocreomycetidae</taxon>
        <taxon>Microascales</taxon>
        <taxon>Microascaceae</taxon>
        <taxon>Lomentospora</taxon>
    </lineage>
</organism>
<dbReference type="EMBL" id="NLAX01000579">
    <property type="protein sequence ID" value="PKS08441.1"/>
    <property type="molecule type" value="Genomic_DNA"/>
</dbReference>
<dbReference type="Pfam" id="PF01384">
    <property type="entry name" value="PHO4"/>
    <property type="match status" value="1"/>
</dbReference>
<protein>
    <recommendedName>
        <fullName evidence="10">Phosphate transporter</fullName>
    </recommendedName>
</protein>
<keyword evidence="4 7" id="KW-0812">Transmembrane</keyword>
<dbReference type="GO" id="GO:0005315">
    <property type="term" value="F:phosphate transmembrane transporter activity"/>
    <property type="evidence" value="ECO:0007669"/>
    <property type="project" value="InterPro"/>
</dbReference>
<dbReference type="VEuPathDB" id="FungiDB:jhhlp_005108"/>
<keyword evidence="2" id="KW-0813">Transport</keyword>
<dbReference type="STRING" id="41688.A0A2N3N7L4"/>
<evidence type="ECO:0000256" key="6">
    <source>
        <dbReference type="ARBA" id="ARBA00023136"/>
    </source>
</evidence>
<dbReference type="GO" id="GO:0016020">
    <property type="term" value="C:membrane"/>
    <property type="evidence" value="ECO:0007669"/>
    <property type="project" value="UniProtKB-SubCell"/>
</dbReference>
<feature type="transmembrane region" description="Helical" evidence="7">
    <location>
        <begin position="44"/>
        <end position="63"/>
    </location>
</feature>
<name>A0A2N3N7L4_9PEZI</name>
<evidence type="ECO:0000256" key="4">
    <source>
        <dbReference type="ARBA" id="ARBA00022692"/>
    </source>
</evidence>
<keyword evidence="5 7" id="KW-1133">Transmembrane helix</keyword>